<reference evidence="3 4" key="1">
    <citation type="submission" date="2016-09" db="EMBL/GenBank/DDBJ databases">
        <title>Genomic analysis reveals versatility of anaerobic energy metabolism of Geosporobacter ferrireducens IRF9 of phylum Firmicutes.</title>
        <authorList>
            <person name="Kim S.-J."/>
        </authorList>
    </citation>
    <scope>NUCLEOTIDE SEQUENCE [LARGE SCALE GENOMIC DNA]</scope>
    <source>
        <strain evidence="3 4">IRF9</strain>
    </source>
</reference>
<protein>
    <recommendedName>
        <fullName evidence="2">RNA-binding S4 domain-containing protein</fullName>
    </recommendedName>
</protein>
<dbReference type="RefSeq" id="WP_069979407.1">
    <property type="nucleotide sequence ID" value="NZ_CP017269.1"/>
</dbReference>
<dbReference type="AlphaFoldDB" id="A0A1D8GKR5"/>
<evidence type="ECO:0000313" key="4">
    <source>
        <dbReference type="Proteomes" id="UP000095743"/>
    </source>
</evidence>
<accession>A0A1D8GKR5</accession>
<dbReference type="InterPro" id="IPR002942">
    <property type="entry name" value="S4_RNA-bd"/>
</dbReference>
<dbReference type="Pfam" id="PF01479">
    <property type="entry name" value="S4"/>
    <property type="match status" value="1"/>
</dbReference>
<evidence type="ECO:0000256" key="1">
    <source>
        <dbReference type="PROSITE-ProRule" id="PRU00182"/>
    </source>
</evidence>
<dbReference type="GO" id="GO:0003723">
    <property type="term" value="F:RNA binding"/>
    <property type="evidence" value="ECO:0007669"/>
    <property type="project" value="UniProtKB-KW"/>
</dbReference>
<organism evidence="3 4">
    <name type="scientific">Geosporobacter ferrireducens</name>
    <dbReference type="NCBI Taxonomy" id="1424294"/>
    <lineage>
        <taxon>Bacteria</taxon>
        <taxon>Bacillati</taxon>
        <taxon>Bacillota</taxon>
        <taxon>Clostridia</taxon>
        <taxon>Peptostreptococcales</taxon>
        <taxon>Thermotaleaceae</taxon>
        <taxon>Geosporobacter</taxon>
    </lineage>
</organism>
<keyword evidence="4" id="KW-1185">Reference proteome</keyword>
<sequence length="169" mass="19787">MEKVILEWQLIENPEHQKIERYCHNCGKKVAFEDSLKRRKNANGKNIYEYAIYKCENGHTWNHKLAVYKSTAEIEEAAPVQTWQGSKLEILKIGAYRELDVEEIEIVIKQVRGKWRIDKLLGQQVHDLSRSQIEKYIKKGAVLLDGEKVKPSTLLKEQQRISLLLNIFI</sequence>
<evidence type="ECO:0000313" key="3">
    <source>
        <dbReference type="EMBL" id="AOT71497.1"/>
    </source>
</evidence>
<feature type="domain" description="RNA-binding S4" evidence="2">
    <location>
        <begin position="115"/>
        <end position="168"/>
    </location>
</feature>
<dbReference type="KEGG" id="gfe:Gferi_19355"/>
<dbReference type="OrthoDB" id="9810886at2"/>
<evidence type="ECO:0000259" key="2">
    <source>
        <dbReference type="SMART" id="SM00363"/>
    </source>
</evidence>
<dbReference type="Gene3D" id="3.10.290.10">
    <property type="entry name" value="RNA-binding S4 domain"/>
    <property type="match status" value="1"/>
</dbReference>
<dbReference type="EMBL" id="CP017269">
    <property type="protein sequence ID" value="AOT71497.1"/>
    <property type="molecule type" value="Genomic_DNA"/>
</dbReference>
<dbReference type="Proteomes" id="UP000095743">
    <property type="component" value="Chromosome"/>
</dbReference>
<dbReference type="InterPro" id="IPR036986">
    <property type="entry name" value="S4_RNA-bd_sf"/>
</dbReference>
<gene>
    <name evidence="3" type="ORF">Gferi_19355</name>
</gene>
<dbReference type="CDD" id="cd00165">
    <property type="entry name" value="S4"/>
    <property type="match status" value="1"/>
</dbReference>
<keyword evidence="1" id="KW-0694">RNA-binding</keyword>
<dbReference type="SUPFAM" id="SSF55174">
    <property type="entry name" value="Alpha-L RNA-binding motif"/>
    <property type="match status" value="1"/>
</dbReference>
<dbReference type="SMART" id="SM00363">
    <property type="entry name" value="S4"/>
    <property type="match status" value="1"/>
</dbReference>
<name>A0A1D8GKR5_9FIRM</name>
<proteinExistence type="predicted"/>
<dbReference type="PROSITE" id="PS50889">
    <property type="entry name" value="S4"/>
    <property type="match status" value="1"/>
</dbReference>